<dbReference type="KEGG" id="scia:HUG15_13640"/>
<keyword evidence="2" id="KW-0547">Nucleotide-binding</keyword>
<keyword evidence="3" id="KW-1185">Reference proteome</keyword>
<dbReference type="Proteomes" id="UP000595823">
    <property type="component" value="Chromosome"/>
</dbReference>
<proteinExistence type="predicted"/>
<sequence>MDYYDINDIAAGYRDRMRRLAIFDPLYELDRQQRKDEDGAVVDMKGLGLLTLLFFFEEKLMRSSRTGEKDLALFLQRTAQTSYRFSDEGWQKLARSLIQTFRPADGKKKVYTFFNWEMQQEDAVEYSLLKDNKFDAGTNTQYYTLADQGLELIFATKEFYSEFQLSINQLMLRKQLEKGEFRSALKQINEMRIDVDTLTDRMAVLRHEVQRNIVSEETFDRYKKLLNDIQSRLEFEEEEFQELREFVKENRGRLYEKDYHQQESIAYAYILDIAKELESVHYNHSRLLEQSINLKNHTLRAAQESLYWVGLASFNFEQDIGAELFGPPLPLEAVEGVLHPFLGVQQTKQWSPLSVFAEQRVHDADNKPRVDNFEEPGDEKETARDTETVRRNYAVLMKKLLEAWDRGFDTLEGVLEAVKDNNDQELLEERMFYDFWMLLHQRSPLSSVPSPAETDEHRHVLDDALPLLGRRTLYVMEHSEILRPSSRFSIQNMTFSLEEHADV</sequence>
<reference evidence="2 3" key="1">
    <citation type="submission" date="2020-06" db="EMBL/GenBank/DDBJ databases">
        <title>Genomic analysis of Salicibibacter sp. NKC5-3.</title>
        <authorList>
            <person name="Oh Y.J."/>
        </authorList>
    </citation>
    <scope>NUCLEOTIDE SEQUENCE [LARGE SCALE GENOMIC DNA]</scope>
    <source>
        <strain evidence="2 3">NKC5-3</strain>
    </source>
</reference>
<feature type="coiled-coil region" evidence="1">
    <location>
        <begin position="188"/>
        <end position="246"/>
    </location>
</feature>
<dbReference type="AlphaFoldDB" id="A0A7T6Z474"/>
<protein>
    <submittedName>
        <fullName evidence="2">Replicative DNA helicase</fullName>
    </submittedName>
</protein>
<keyword evidence="2" id="KW-0067">ATP-binding</keyword>
<keyword evidence="2" id="KW-0378">Hydrolase</keyword>
<evidence type="ECO:0000256" key="1">
    <source>
        <dbReference type="SAM" id="Coils"/>
    </source>
</evidence>
<organism evidence="2 3">
    <name type="scientific">Salicibibacter cibarius</name>
    <dbReference type="NCBI Taxonomy" id="2743000"/>
    <lineage>
        <taxon>Bacteria</taxon>
        <taxon>Bacillati</taxon>
        <taxon>Bacillota</taxon>
        <taxon>Bacilli</taxon>
        <taxon>Bacillales</taxon>
        <taxon>Bacillaceae</taxon>
        <taxon>Salicibibacter</taxon>
    </lineage>
</organism>
<dbReference type="EMBL" id="CP054705">
    <property type="protein sequence ID" value="QQK76506.1"/>
    <property type="molecule type" value="Genomic_DNA"/>
</dbReference>
<evidence type="ECO:0000313" key="2">
    <source>
        <dbReference type="EMBL" id="QQK76506.1"/>
    </source>
</evidence>
<keyword evidence="1" id="KW-0175">Coiled coil</keyword>
<dbReference type="GO" id="GO:0004386">
    <property type="term" value="F:helicase activity"/>
    <property type="evidence" value="ECO:0007669"/>
    <property type="project" value="UniProtKB-KW"/>
</dbReference>
<name>A0A7T6Z474_9BACI</name>
<gene>
    <name evidence="2" type="ORF">HUG15_13640</name>
</gene>
<keyword evidence="2" id="KW-0347">Helicase</keyword>
<accession>A0A7T6Z474</accession>
<dbReference type="RefSeq" id="WP_200123636.1">
    <property type="nucleotide sequence ID" value="NZ_CP054705.1"/>
</dbReference>
<evidence type="ECO:0000313" key="3">
    <source>
        <dbReference type="Proteomes" id="UP000595823"/>
    </source>
</evidence>